<dbReference type="InterPro" id="IPR036390">
    <property type="entry name" value="WH_DNA-bd_sf"/>
</dbReference>
<protein>
    <submittedName>
        <fullName evidence="2">DNA-binding MarR family transcriptional regulator</fullName>
    </submittedName>
</protein>
<keyword evidence="2" id="KW-0238">DNA-binding</keyword>
<dbReference type="GO" id="GO:0006950">
    <property type="term" value="P:response to stress"/>
    <property type="evidence" value="ECO:0007669"/>
    <property type="project" value="TreeGrafter"/>
</dbReference>
<dbReference type="SMART" id="SM00347">
    <property type="entry name" value="HTH_MARR"/>
    <property type="match status" value="1"/>
</dbReference>
<dbReference type="OrthoDB" id="162531at2"/>
<dbReference type="PROSITE" id="PS50995">
    <property type="entry name" value="HTH_MARR_2"/>
    <property type="match status" value="1"/>
</dbReference>
<dbReference type="PANTHER" id="PTHR33164">
    <property type="entry name" value="TRANSCRIPTIONAL REGULATOR, MARR FAMILY"/>
    <property type="match status" value="1"/>
</dbReference>
<evidence type="ECO:0000313" key="2">
    <source>
        <dbReference type="EMBL" id="PJJ63794.1"/>
    </source>
</evidence>
<dbReference type="InterPro" id="IPR000835">
    <property type="entry name" value="HTH_MarR-typ"/>
</dbReference>
<evidence type="ECO:0000313" key="3">
    <source>
        <dbReference type="Proteomes" id="UP000230161"/>
    </source>
</evidence>
<accession>A0A2M9C0E5</accession>
<dbReference type="GO" id="GO:0003700">
    <property type="term" value="F:DNA-binding transcription factor activity"/>
    <property type="evidence" value="ECO:0007669"/>
    <property type="project" value="InterPro"/>
</dbReference>
<feature type="domain" description="HTH marR-type" evidence="1">
    <location>
        <begin position="18"/>
        <end position="150"/>
    </location>
</feature>
<dbReference type="InterPro" id="IPR036388">
    <property type="entry name" value="WH-like_DNA-bd_sf"/>
</dbReference>
<keyword evidence="3" id="KW-1185">Reference proteome</keyword>
<comment type="caution">
    <text evidence="2">The sequence shown here is derived from an EMBL/GenBank/DDBJ whole genome shotgun (WGS) entry which is preliminary data.</text>
</comment>
<dbReference type="Pfam" id="PF12802">
    <property type="entry name" value="MarR_2"/>
    <property type="match status" value="1"/>
</dbReference>
<dbReference type="PANTHER" id="PTHR33164:SF43">
    <property type="entry name" value="HTH-TYPE TRANSCRIPTIONAL REPRESSOR YETL"/>
    <property type="match status" value="1"/>
</dbReference>
<evidence type="ECO:0000259" key="1">
    <source>
        <dbReference type="PROSITE" id="PS50995"/>
    </source>
</evidence>
<dbReference type="InterPro" id="IPR039422">
    <property type="entry name" value="MarR/SlyA-like"/>
</dbReference>
<organism evidence="2 3">
    <name type="scientific">Compostimonas suwonensis</name>
    <dbReference type="NCBI Taxonomy" id="1048394"/>
    <lineage>
        <taxon>Bacteria</taxon>
        <taxon>Bacillati</taxon>
        <taxon>Actinomycetota</taxon>
        <taxon>Actinomycetes</taxon>
        <taxon>Micrococcales</taxon>
        <taxon>Microbacteriaceae</taxon>
        <taxon>Compostimonas</taxon>
    </lineage>
</organism>
<reference evidence="2 3" key="1">
    <citation type="submission" date="2017-11" db="EMBL/GenBank/DDBJ databases">
        <title>Genomic Encyclopedia of Archaeal and Bacterial Type Strains, Phase II (KMG-II): From Individual Species to Whole Genera.</title>
        <authorList>
            <person name="Goeker M."/>
        </authorList>
    </citation>
    <scope>NUCLEOTIDE SEQUENCE [LARGE SCALE GENOMIC DNA]</scope>
    <source>
        <strain evidence="2 3">DSM 25625</strain>
    </source>
</reference>
<name>A0A2M9C0E5_9MICO</name>
<dbReference type="SUPFAM" id="SSF46785">
    <property type="entry name" value="Winged helix' DNA-binding domain"/>
    <property type="match status" value="1"/>
</dbReference>
<dbReference type="Proteomes" id="UP000230161">
    <property type="component" value="Unassembled WGS sequence"/>
</dbReference>
<sequence>MSNSDVESDAGPRRPRFESGLGFLLSRVGSIVDAAWGEVLAAHGLSNAQYNVLAVLAEFGTMTQGELAKRVAVDPRNIGKTVAALAERGVVSAEPIRTDGRAKAVTITDAGLAVLDTFVTALPPYRGKLTRALSATEEAELTRLLRKLYADYI</sequence>
<dbReference type="EMBL" id="PGFB01000002">
    <property type="protein sequence ID" value="PJJ63794.1"/>
    <property type="molecule type" value="Genomic_DNA"/>
</dbReference>
<gene>
    <name evidence="2" type="ORF">CLV54_1470</name>
</gene>
<dbReference type="PRINTS" id="PR00598">
    <property type="entry name" value="HTHMARR"/>
</dbReference>
<proteinExistence type="predicted"/>
<dbReference type="GO" id="GO:0003677">
    <property type="term" value="F:DNA binding"/>
    <property type="evidence" value="ECO:0007669"/>
    <property type="project" value="UniProtKB-KW"/>
</dbReference>
<dbReference type="RefSeq" id="WP_100344254.1">
    <property type="nucleotide sequence ID" value="NZ_PGFB01000002.1"/>
</dbReference>
<dbReference type="AlphaFoldDB" id="A0A2M9C0E5"/>
<dbReference type="Gene3D" id="1.10.10.10">
    <property type="entry name" value="Winged helix-like DNA-binding domain superfamily/Winged helix DNA-binding domain"/>
    <property type="match status" value="1"/>
</dbReference>